<dbReference type="NCBIfam" id="NF033517">
    <property type="entry name" value="transpos_IS66"/>
    <property type="match status" value="1"/>
</dbReference>
<sequence length="371" mass="41520">MIRPTYVRVADRDAAPVTAKLPPRLQDGLTASPALIAHTLVSKYCDHLPSYRQEQILARRQGVAIGLNTLCRWAELAAFWLKPLYRRIHEDLLAGDYLQADETPVKYLAPGTGKTGLGYLWTLHRPGGDVLYQWHASRGSACLDDLLAEFRGILQSDGYRAYDTYAARHPEITQAACWAHARRKFHEAYQSGQPLAPGPLKAIGGLYAIEKELRQTRAGPEQRAAIRREQSFPILEALRHDLLRLRADVSVLPKSPLGRGIDYTLALWPKLETFVRHGQIEADTNLTENAIRPTAIGKKNWMFVGGEDTGERSAILYTLIGSAKRHGHEPYAYLRDVLERLPGMKASEIDALLPKNWQPTNEVLVPIQVAS</sequence>
<protein>
    <submittedName>
        <fullName evidence="3">IS66 family transposase</fullName>
    </submittedName>
</protein>
<proteinExistence type="predicted"/>
<evidence type="ECO:0000313" key="3">
    <source>
        <dbReference type="EMBL" id="QUE53199.1"/>
    </source>
</evidence>
<dbReference type="InterPro" id="IPR052344">
    <property type="entry name" value="Transposase-related"/>
</dbReference>
<evidence type="ECO:0000259" key="2">
    <source>
        <dbReference type="Pfam" id="PF13817"/>
    </source>
</evidence>
<dbReference type="Pfam" id="PF03050">
    <property type="entry name" value="DDE_Tnp_IS66"/>
    <property type="match status" value="1"/>
</dbReference>
<dbReference type="RefSeq" id="WP_211634541.1">
    <property type="nucleotide sequence ID" value="NZ_CP073100.1"/>
</dbReference>
<dbReference type="PANTHER" id="PTHR33678:SF1">
    <property type="entry name" value="BLL1576 PROTEIN"/>
    <property type="match status" value="1"/>
</dbReference>
<dbReference type="KEGG" id="lamb:KBB96_09930"/>
<organism evidence="3 4">
    <name type="scientific">Luteolibacter ambystomatis</name>
    <dbReference type="NCBI Taxonomy" id="2824561"/>
    <lineage>
        <taxon>Bacteria</taxon>
        <taxon>Pseudomonadati</taxon>
        <taxon>Verrucomicrobiota</taxon>
        <taxon>Verrucomicrobiia</taxon>
        <taxon>Verrucomicrobiales</taxon>
        <taxon>Verrucomicrobiaceae</taxon>
        <taxon>Luteolibacter</taxon>
    </lineage>
</organism>
<dbReference type="InterPro" id="IPR039552">
    <property type="entry name" value="IS66_C"/>
</dbReference>
<feature type="domain" description="Transposase IS66 C-terminal" evidence="2">
    <location>
        <begin position="318"/>
        <end position="354"/>
    </location>
</feature>
<feature type="domain" description="Transposase IS66 central" evidence="1">
    <location>
        <begin position="30"/>
        <end position="310"/>
    </location>
</feature>
<dbReference type="Proteomes" id="UP000676169">
    <property type="component" value="Chromosome"/>
</dbReference>
<dbReference type="InterPro" id="IPR004291">
    <property type="entry name" value="Transposase_IS66_central"/>
</dbReference>
<evidence type="ECO:0000313" key="4">
    <source>
        <dbReference type="Proteomes" id="UP000676169"/>
    </source>
</evidence>
<keyword evidence="4" id="KW-1185">Reference proteome</keyword>
<evidence type="ECO:0000259" key="1">
    <source>
        <dbReference type="Pfam" id="PF03050"/>
    </source>
</evidence>
<reference evidence="3" key="1">
    <citation type="submission" date="2021-04" db="EMBL/GenBank/DDBJ databases">
        <title>Luteolibacter sp. 32A isolated from the skin of an Anderson's salamander (Ambystoma andersonii).</title>
        <authorList>
            <person name="Spergser J."/>
            <person name="Busse H.-J."/>
        </authorList>
    </citation>
    <scope>NUCLEOTIDE SEQUENCE</scope>
    <source>
        <strain evidence="3">32A</strain>
    </source>
</reference>
<accession>A0A975PGY1</accession>
<dbReference type="Pfam" id="PF13817">
    <property type="entry name" value="DDE_Tnp_IS66_C"/>
    <property type="match status" value="1"/>
</dbReference>
<name>A0A975PGY1_9BACT</name>
<dbReference type="AlphaFoldDB" id="A0A975PGY1"/>
<dbReference type="EMBL" id="CP073100">
    <property type="protein sequence ID" value="QUE53199.1"/>
    <property type="molecule type" value="Genomic_DNA"/>
</dbReference>
<gene>
    <name evidence="3" type="ORF">KBB96_09930</name>
</gene>
<dbReference type="PANTHER" id="PTHR33678">
    <property type="entry name" value="BLL1576 PROTEIN"/>
    <property type="match status" value="1"/>
</dbReference>